<dbReference type="PANTHER" id="PTHR42858:SF1">
    <property type="entry name" value="LD15494P"/>
    <property type="match status" value="1"/>
</dbReference>
<feature type="domain" description="Aminotransferase class I/classII large" evidence="1">
    <location>
        <begin position="15"/>
        <end position="433"/>
    </location>
</feature>
<dbReference type="Gene3D" id="3.40.640.10">
    <property type="entry name" value="Type I PLP-dependent aspartate aminotransferase-like (Major domain)"/>
    <property type="match status" value="1"/>
</dbReference>
<dbReference type="InterPro" id="IPR015424">
    <property type="entry name" value="PyrdxlP-dep_Trfase"/>
</dbReference>
<dbReference type="Gene3D" id="3.90.1150.10">
    <property type="entry name" value="Aspartate Aminotransferase, domain 1"/>
    <property type="match status" value="1"/>
</dbReference>
<organism evidence="2 3">
    <name type="scientific">Jimgerdemannia flammicorona</name>
    <dbReference type="NCBI Taxonomy" id="994334"/>
    <lineage>
        <taxon>Eukaryota</taxon>
        <taxon>Fungi</taxon>
        <taxon>Fungi incertae sedis</taxon>
        <taxon>Mucoromycota</taxon>
        <taxon>Mucoromycotina</taxon>
        <taxon>Endogonomycetes</taxon>
        <taxon>Endogonales</taxon>
        <taxon>Endogonaceae</taxon>
        <taxon>Jimgerdemannia</taxon>
    </lineage>
</organism>
<evidence type="ECO:0000259" key="1">
    <source>
        <dbReference type="Pfam" id="PF00155"/>
    </source>
</evidence>
<dbReference type="GO" id="GO:0047536">
    <property type="term" value="F:2-aminoadipate transaminase activity"/>
    <property type="evidence" value="ECO:0007669"/>
    <property type="project" value="TreeGrafter"/>
</dbReference>
<dbReference type="OrthoDB" id="691673at2759"/>
<proteinExistence type="predicted"/>
<accession>A0A433A164</accession>
<dbReference type="AlphaFoldDB" id="A0A433A164"/>
<keyword evidence="3" id="KW-1185">Reference proteome</keyword>
<dbReference type="Pfam" id="PF00155">
    <property type="entry name" value="Aminotran_1_2"/>
    <property type="match status" value="1"/>
</dbReference>
<dbReference type="EMBL" id="RBNI01021345">
    <property type="protein sequence ID" value="RUO96436.1"/>
    <property type="molecule type" value="Genomic_DNA"/>
</dbReference>
<dbReference type="CDD" id="cd00609">
    <property type="entry name" value="AAT_like"/>
    <property type="match status" value="1"/>
</dbReference>
<dbReference type="InterPro" id="IPR004839">
    <property type="entry name" value="Aminotransferase_I/II_large"/>
</dbReference>
<comment type="caution">
    <text evidence="2">The sequence shown here is derived from an EMBL/GenBank/DDBJ whole genome shotgun (WGS) entry which is preliminary data.</text>
</comment>
<dbReference type="InterPro" id="IPR015422">
    <property type="entry name" value="PyrdxlP-dep_Trfase_small"/>
</dbReference>
<evidence type="ECO:0000313" key="3">
    <source>
        <dbReference type="Proteomes" id="UP000268093"/>
    </source>
</evidence>
<protein>
    <recommendedName>
        <fullName evidence="1">Aminotransferase class I/classII large domain-containing protein</fullName>
    </recommendedName>
</protein>
<dbReference type="SUPFAM" id="SSF53383">
    <property type="entry name" value="PLP-dependent transferases"/>
    <property type="match status" value="1"/>
</dbReference>
<dbReference type="InterPro" id="IPR015421">
    <property type="entry name" value="PyrdxlP-dep_Trfase_major"/>
</dbReference>
<dbReference type="Proteomes" id="UP000268093">
    <property type="component" value="Unassembled WGS sequence"/>
</dbReference>
<evidence type="ECO:0000313" key="2">
    <source>
        <dbReference type="EMBL" id="RUO96436.1"/>
    </source>
</evidence>
<sequence length="445" mass="49017">MSVPKTLFDHIGEETIDLNVGAPSVDLLPIRILQEAAVKAFEPEGWSIIQYGPKRGDGEFLDALAAFLSRQYSDQIQSQNLCLTSGASQSLANLITFFASPSTRTSRVFLQNPTYFLVFQILLDAGYTRSQLVAVPEDADGLCVSHLEVILSQLESEADSTEITPDGRFRHLIYCVPTFANPSTTTLSSARRRELVRVARRYDVLVICDDVYDCLMYDEGVAVPRRVVAFDLEEDRLNDSAVREDGAERYRGKGGNVVSNGTFSKIIGPGLRCGWVEGRAELIRRIEVSGVYVSGGSPSHLSSCLLLPLLHPSATNSLTPLDFHLSRTRSILRHRLHAGLLTPIQDLLVPLGCTVWPAAPRGGYFVWVRLPEGVTSRALSDEAGRQGRVVNFGVGHKFAVPEEGAGEGEADQFVRLCFAYYDEEKLREGVRRLATCLAQLQVTEV</sequence>
<reference evidence="2 3" key="1">
    <citation type="journal article" date="2018" name="New Phytol.">
        <title>Phylogenomics of Endogonaceae and evolution of mycorrhizas within Mucoromycota.</title>
        <authorList>
            <person name="Chang Y."/>
            <person name="Desiro A."/>
            <person name="Na H."/>
            <person name="Sandor L."/>
            <person name="Lipzen A."/>
            <person name="Clum A."/>
            <person name="Barry K."/>
            <person name="Grigoriev I.V."/>
            <person name="Martin F.M."/>
            <person name="Stajich J.E."/>
            <person name="Smith M.E."/>
            <person name="Bonito G."/>
            <person name="Spatafora J.W."/>
        </authorList>
    </citation>
    <scope>NUCLEOTIDE SEQUENCE [LARGE SCALE GENOMIC DNA]</scope>
    <source>
        <strain evidence="2 3">GMNB39</strain>
    </source>
</reference>
<dbReference type="GO" id="GO:0030170">
    <property type="term" value="F:pyridoxal phosphate binding"/>
    <property type="evidence" value="ECO:0007669"/>
    <property type="project" value="InterPro"/>
</dbReference>
<name>A0A433A164_9FUNG</name>
<dbReference type="PANTHER" id="PTHR42858">
    <property type="entry name" value="AMINOTRANSFERASE"/>
    <property type="match status" value="1"/>
</dbReference>
<gene>
    <name evidence="2" type="ORF">BC936DRAFT_142040</name>
</gene>